<dbReference type="RefSeq" id="XP_002683037.1">
    <property type="nucleotide sequence ID" value="XM_002682991.1"/>
</dbReference>
<dbReference type="VEuPathDB" id="AmoebaDB:NAEGRDRAFT_61140"/>
<dbReference type="AlphaFoldDB" id="D2UXI9"/>
<reference evidence="3 4" key="1">
    <citation type="journal article" date="2010" name="Cell">
        <title>The genome of Naegleria gruberi illuminates early eukaryotic versatility.</title>
        <authorList>
            <person name="Fritz-Laylin L.K."/>
            <person name="Prochnik S.E."/>
            <person name="Ginger M.L."/>
            <person name="Dacks J.B."/>
            <person name="Carpenter M.L."/>
            <person name="Field M.C."/>
            <person name="Kuo A."/>
            <person name="Paredez A."/>
            <person name="Chapman J."/>
            <person name="Pham J."/>
            <person name="Shu S."/>
            <person name="Neupane R."/>
            <person name="Cipriano M."/>
            <person name="Mancuso J."/>
            <person name="Tu H."/>
            <person name="Salamov A."/>
            <person name="Lindquist E."/>
            <person name="Shapiro H."/>
            <person name="Lucas S."/>
            <person name="Grigoriev I.V."/>
            <person name="Cande W.Z."/>
            <person name="Fulton C."/>
            <person name="Rokhsar D.S."/>
            <person name="Dawson S.C."/>
        </authorList>
    </citation>
    <scope>NUCLEOTIDE SEQUENCE [LARGE SCALE GENOMIC DNA]</scope>
    <source>
        <strain evidence="3 4">NEG-M</strain>
    </source>
</reference>
<protein>
    <submittedName>
        <fullName evidence="3">Predicted protein</fullName>
    </submittedName>
</protein>
<feature type="region of interest" description="Disordered" evidence="2">
    <location>
        <begin position="374"/>
        <end position="410"/>
    </location>
</feature>
<keyword evidence="4" id="KW-1185">Reference proteome</keyword>
<proteinExistence type="predicted"/>
<feature type="compositionally biased region" description="Polar residues" evidence="2">
    <location>
        <begin position="458"/>
        <end position="489"/>
    </location>
</feature>
<feature type="coiled-coil region" evidence="1">
    <location>
        <begin position="125"/>
        <end position="180"/>
    </location>
</feature>
<feature type="region of interest" description="Disordered" evidence="2">
    <location>
        <begin position="546"/>
        <end position="574"/>
    </location>
</feature>
<feature type="region of interest" description="Disordered" evidence="2">
    <location>
        <begin position="426"/>
        <end position="531"/>
    </location>
</feature>
<organism evidence="4">
    <name type="scientific">Naegleria gruberi</name>
    <name type="common">Amoeba</name>
    <dbReference type="NCBI Taxonomy" id="5762"/>
    <lineage>
        <taxon>Eukaryota</taxon>
        <taxon>Discoba</taxon>
        <taxon>Heterolobosea</taxon>
        <taxon>Tetramitia</taxon>
        <taxon>Eutetramitia</taxon>
        <taxon>Vahlkampfiidae</taxon>
        <taxon>Naegleria</taxon>
    </lineage>
</organism>
<dbReference type="EMBL" id="GG738845">
    <property type="protein sequence ID" value="EFC50293.1"/>
    <property type="molecule type" value="Genomic_DNA"/>
</dbReference>
<sequence>MDVLKEKQFMITSERWQLLEKERLEILRKRELIEHRIDLRYHSEEGLEQHRSDYYKRLLKKVEDNLEKSKIRNKLLVNKADDLLQSVSVSNSNNLVKSKVKLEVAKKQFLQSFQDRVKEYEELGRHQKLKQIRKTEEEIEIERRKLRESTLEWEREKKVNNDLQEKIKELIVTKEISKKEAIEREAERKAILEGERKIQRAVEQTSVDASKRYLEKEEKRKLEAVDGKDIKYKGKKKLETSLILTTLTGLVEEVYEGKIGIAAREKFVSQESFEIQSQQVQKPVDELYYNDGYSSFEEKHNPNSFAKFKEWQKKQTVDKKKPEMSQTQKPKHQTQQQTPITQPMRENCVEKNYRQEEFKEIKPAREDYKEIKHEVREEEIKPTPVSQTTKDVLGDSIGSIEDRESESDDITKSFLESIKKPMLVSALSKKDDKTSPISSMIKPSSPKNIVITPEETKNNNFVKIQSPKSFTSTSPQQNRTNQTFANQQATSISPTKSTPPPNPVIEKKKEIETKKDPEKDPVEHKEGDSKTKKIKSFFSAAFKFNGKKKEEEKSEETESSSENDSNAQDKEGDNMVQQRVKKLNQSKLVTTLSSYMLELENHLKEQKERYNKMSLNYKLENKESQETLVYSNCPKINGKNRVLNIESSKKEIEPVMKCVACLDIIQYLPSPLISVEILDEYLEKDTEYEIEQLSKYLNSFGLEVWRLIITHVSNLSKLEPKWREPLLKVFSESICKTLPPSKNTTEAKNKTKTLLKTYISTKKSNTTIPDTTTLEQPKKK</sequence>
<gene>
    <name evidence="3" type="ORF">NAEGRDRAFT_61140</name>
</gene>
<evidence type="ECO:0000256" key="1">
    <source>
        <dbReference type="SAM" id="Coils"/>
    </source>
</evidence>
<dbReference type="GeneID" id="8863757"/>
<evidence type="ECO:0000256" key="2">
    <source>
        <dbReference type="SAM" id="MobiDB-lite"/>
    </source>
</evidence>
<keyword evidence="1" id="KW-0175">Coiled coil</keyword>
<accession>D2UXI9</accession>
<dbReference type="InParanoid" id="D2UXI9"/>
<dbReference type="Proteomes" id="UP000006671">
    <property type="component" value="Unassembled WGS sequence"/>
</dbReference>
<dbReference type="OMA" id="NQRREND"/>
<feature type="region of interest" description="Disordered" evidence="2">
    <location>
        <begin position="307"/>
        <end position="346"/>
    </location>
</feature>
<feature type="compositionally biased region" description="Basic and acidic residues" evidence="2">
    <location>
        <begin position="505"/>
        <end position="531"/>
    </location>
</feature>
<dbReference type="KEGG" id="ngr:NAEGRDRAFT_61140"/>
<evidence type="ECO:0000313" key="4">
    <source>
        <dbReference type="Proteomes" id="UP000006671"/>
    </source>
</evidence>
<feature type="compositionally biased region" description="Basic and acidic residues" evidence="2">
    <location>
        <begin position="307"/>
        <end position="323"/>
    </location>
</feature>
<evidence type="ECO:0000313" key="3">
    <source>
        <dbReference type="EMBL" id="EFC50293.1"/>
    </source>
</evidence>
<feature type="compositionally biased region" description="Low complexity" evidence="2">
    <location>
        <begin position="333"/>
        <end position="343"/>
    </location>
</feature>
<feature type="coiled-coil region" evidence="1">
    <location>
        <begin position="596"/>
        <end position="623"/>
    </location>
</feature>
<feature type="compositionally biased region" description="Low complexity" evidence="2">
    <location>
        <begin position="435"/>
        <end position="449"/>
    </location>
</feature>
<name>D2UXI9_NAEGR</name>
<dbReference type="OrthoDB" id="10503686at2759"/>